<name>A0A4Y2K5F6_ARAVE</name>
<evidence type="ECO:0000256" key="1">
    <source>
        <dbReference type="SAM" id="MobiDB-lite"/>
    </source>
</evidence>
<keyword evidence="3" id="KW-1185">Reference proteome</keyword>
<gene>
    <name evidence="2" type="ORF">AVEN_71299_1</name>
</gene>
<comment type="caution">
    <text evidence="2">The sequence shown here is derived from an EMBL/GenBank/DDBJ whole genome shotgun (WGS) entry which is preliminary data.</text>
</comment>
<reference evidence="2 3" key="1">
    <citation type="journal article" date="2019" name="Sci. Rep.">
        <title>Orb-weaving spider Araneus ventricosus genome elucidates the spidroin gene catalogue.</title>
        <authorList>
            <person name="Kono N."/>
            <person name="Nakamura H."/>
            <person name="Ohtoshi R."/>
            <person name="Moran D.A.P."/>
            <person name="Shinohara A."/>
            <person name="Yoshida Y."/>
            <person name="Fujiwara M."/>
            <person name="Mori M."/>
            <person name="Tomita M."/>
            <person name="Arakawa K."/>
        </authorList>
    </citation>
    <scope>NUCLEOTIDE SEQUENCE [LARGE SCALE GENOMIC DNA]</scope>
</reference>
<evidence type="ECO:0000313" key="2">
    <source>
        <dbReference type="EMBL" id="GBM97434.1"/>
    </source>
</evidence>
<evidence type="ECO:0000313" key="3">
    <source>
        <dbReference type="Proteomes" id="UP000499080"/>
    </source>
</evidence>
<dbReference type="EMBL" id="BGPR01004232">
    <property type="protein sequence ID" value="GBM97434.1"/>
    <property type="molecule type" value="Genomic_DNA"/>
</dbReference>
<protein>
    <submittedName>
        <fullName evidence="2">Uncharacterized protein</fullName>
    </submittedName>
</protein>
<feature type="region of interest" description="Disordered" evidence="1">
    <location>
        <begin position="1"/>
        <end position="38"/>
    </location>
</feature>
<feature type="compositionally biased region" description="Acidic residues" evidence="1">
    <location>
        <begin position="1"/>
        <end position="12"/>
    </location>
</feature>
<accession>A0A4Y2K5F6</accession>
<organism evidence="2 3">
    <name type="scientific">Araneus ventricosus</name>
    <name type="common">Orbweaver spider</name>
    <name type="synonym">Epeira ventricosa</name>
    <dbReference type="NCBI Taxonomy" id="182803"/>
    <lineage>
        <taxon>Eukaryota</taxon>
        <taxon>Metazoa</taxon>
        <taxon>Ecdysozoa</taxon>
        <taxon>Arthropoda</taxon>
        <taxon>Chelicerata</taxon>
        <taxon>Arachnida</taxon>
        <taxon>Araneae</taxon>
        <taxon>Araneomorphae</taxon>
        <taxon>Entelegynae</taxon>
        <taxon>Araneoidea</taxon>
        <taxon>Araneidae</taxon>
        <taxon>Araneus</taxon>
    </lineage>
</organism>
<sequence>MSASDFESDEENISSSGIEEITEKEGRPDNQSSNNGREIDTIFRWQDYAFFEPEIYNFHSRNLRVSELCIVADDAENYEYLTRCFDRDLVHVIVNETSICYEYCAID</sequence>
<proteinExistence type="predicted"/>
<dbReference type="Proteomes" id="UP000499080">
    <property type="component" value="Unassembled WGS sequence"/>
</dbReference>
<dbReference type="AlphaFoldDB" id="A0A4Y2K5F6"/>